<dbReference type="GO" id="GO:0004467">
    <property type="term" value="F:long-chain fatty acid-CoA ligase activity"/>
    <property type="evidence" value="ECO:0007669"/>
    <property type="project" value="UniProtKB-EC"/>
</dbReference>
<evidence type="ECO:0000256" key="17">
    <source>
        <dbReference type="ARBA" id="ARBA00046271"/>
    </source>
</evidence>
<keyword evidence="9" id="KW-0067">ATP-binding</keyword>
<evidence type="ECO:0000256" key="11">
    <source>
        <dbReference type="ARBA" id="ARBA00023055"/>
    </source>
</evidence>
<organism evidence="24 25">
    <name type="scientific">Nezara viridula</name>
    <name type="common">Southern green stink bug</name>
    <name type="synonym">Cimex viridulus</name>
    <dbReference type="NCBI Taxonomy" id="85310"/>
    <lineage>
        <taxon>Eukaryota</taxon>
        <taxon>Metazoa</taxon>
        <taxon>Ecdysozoa</taxon>
        <taxon>Arthropoda</taxon>
        <taxon>Hexapoda</taxon>
        <taxon>Insecta</taxon>
        <taxon>Pterygota</taxon>
        <taxon>Neoptera</taxon>
        <taxon>Paraneoptera</taxon>
        <taxon>Hemiptera</taxon>
        <taxon>Heteroptera</taxon>
        <taxon>Panheteroptera</taxon>
        <taxon>Pentatomomorpha</taxon>
        <taxon>Pentatomoidea</taxon>
        <taxon>Pentatomidae</taxon>
        <taxon>Pentatominae</taxon>
        <taxon>Nezara</taxon>
    </lineage>
</organism>
<keyword evidence="11" id="KW-0445">Lipid transport</keyword>
<keyword evidence="25" id="KW-1185">Reference proteome</keyword>
<evidence type="ECO:0000256" key="4">
    <source>
        <dbReference type="ARBA" id="ARBA00022475"/>
    </source>
</evidence>
<dbReference type="PANTHER" id="PTHR43107">
    <property type="entry name" value="LONG-CHAIN FATTY ACID TRANSPORT PROTEIN"/>
    <property type="match status" value="1"/>
</dbReference>
<evidence type="ECO:0000256" key="1">
    <source>
        <dbReference type="ARBA" id="ARBA00004651"/>
    </source>
</evidence>
<evidence type="ECO:0000256" key="16">
    <source>
        <dbReference type="ARBA" id="ARBA00041297"/>
    </source>
</evidence>
<evidence type="ECO:0000256" key="3">
    <source>
        <dbReference type="ARBA" id="ARBA00022448"/>
    </source>
</evidence>
<evidence type="ECO:0000256" key="9">
    <source>
        <dbReference type="ARBA" id="ARBA00022840"/>
    </source>
</evidence>
<comment type="catalytic activity">
    <reaction evidence="15">
        <text>a very long-chain fatty acid + ATP + CoA = a very long-chain fatty acyl-CoA + AMP + diphosphate</text>
        <dbReference type="Rhea" id="RHEA:54536"/>
        <dbReference type="ChEBI" id="CHEBI:30616"/>
        <dbReference type="ChEBI" id="CHEBI:33019"/>
        <dbReference type="ChEBI" id="CHEBI:57287"/>
        <dbReference type="ChEBI" id="CHEBI:58950"/>
        <dbReference type="ChEBI" id="CHEBI:138261"/>
        <dbReference type="ChEBI" id="CHEBI:456215"/>
    </reaction>
    <physiologicalReaction direction="left-to-right" evidence="15">
        <dbReference type="Rhea" id="RHEA:54537"/>
    </physiologicalReaction>
</comment>
<evidence type="ECO:0000259" key="22">
    <source>
        <dbReference type="Pfam" id="PF00501"/>
    </source>
</evidence>
<evidence type="ECO:0000313" key="24">
    <source>
        <dbReference type="EMBL" id="CAH1391130.1"/>
    </source>
</evidence>
<comment type="subcellular location">
    <subcellularLocation>
        <location evidence="1">Cell membrane</location>
        <topology evidence="1">Multi-pass membrane protein</topology>
    </subcellularLocation>
    <subcellularLocation>
        <location evidence="17">Peroxisome membrane</location>
    </subcellularLocation>
</comment>
<keyword evidence="10" id="KW-1133">Transmembrane helix</keyword>
<sequence>MDILGILSKWTFAFISLFIPQYCVRNVIIFFKTLPRDLKAFYVAFKVILGNYFYKKTNANGISRFQKVLREHPNKPCFLFQDQVWTFKEVDEFSNQIAQVFHQTGFKKGDVVALVMSNQPQYACIWLGLAKIGVVTALINSNLTSKPLCHCITSALCKAVIFSDDLSTVVLAVKSELPADMKYFQLGESETPKGIINLKLFMQNLPKTVPLEKEILYNDHLVYIYTSGTTGLPKAAIVPHSKFILISFFCEDILGLTSDDIVYDPLPLYHSAGGLLGVAAAFLSGATVVLRPKFSAANFIPDCAHYKCTVAQYIGEMCRYILAVPEKPTDKQHKLRMITGIGLRPTIWCEFVKRFNIPMVMEMYGSTEGNLQIVNYDNKIGAVGFIPRFFPFSRFIGALIRVNSETMEPIRGKDGLCIECDIDEPGMFVGIIPNKDSVKQFHGYLDKTESRKKYLYDVFKKGDKAFVSGDLLVMDELGYLYFKDRTGDTFRWKGENVSTSEVEAIISSILGLKDCIVYGVEIGDLEGRAGMVAIVAPSGTIDFDVLADSLKTSLPSYAIPLFIRLIPEVEMTGTFKLKKTTLVKDGFNPSIVKDPLFFRKGSSYVPLNKEIYEQIISGKIRV</sequence>
<accession>A0A9P0E5A0</accession>
<evidence type="ECO:0000256" key="19">
    <source>
        <dbReference type="ARBA" id="ARBA00060276"/>
    </source>
</evidence>
<comment type="catalytic activity">
    <reaction evidence="18">
        <text>tetracosanoate + ATP + CoA = tetracosanoyl-CoA + AMP + diphosphate</text>
        <dbReference type="Rhea" id="RHEA:33639"/>
        <dbReference type="ChEBI" id="CHEBI:30616"/>
        <dbReference type="ChEBI" id="CHEBI:31014"/>
        <dbReference type="ChEBI" id="CHEBI:33019"/>
        <dbReference type="ChEBI" id="CHEBI:57287"/>
        <dbReference type="ChEBI" id="CHEBI:65052"/>
        <dbReference type="ChEBI" id="CHEBI:456215"/>
    </reaction>
    <physiologicalReaction direction="left-to-right" evidence="18">
        <dbReference type="Rhea" id="RHEA:33640"/>
    </physiologicalReaction>
</comment>
<keyword evidence="4" id="KW-1003">Cell membrane</keyword>
<feature type="domain" description="AMP-binding enzyme C-terminal" evidence="23">
    <location>
        <begin position="501"/>
        <end position="576"/>
    </location>
</feature>
<dbReference type="Pfam" id="PF00501">
    <property type="entry name" value="AMP-binding"/>
    <property type="match status" value="1"/>
</dbReference>
<evidence type="ECO:0000256" key="8">
    <source>
        <dbReference type="ARBA" id="ARBA00022832"/>
    </source>
</evidence>
<dbReference type="AlphaFoldDB" id="A0A9P0E5A0"/>
<dbReference type="Gene3D" id="3.30.300.30">
    <property type="match status" value="1"/>
</dbReference>
<dbReference type="GO" id="GO:0005789">
    <property type="term" value="C:endoplasmic reticulum membrane"/>
    <property type="evidence" value="ECO:0007669"/>
    <property type="project" value="TreeGrafter"/>
</dbReference>
<evidence type="ECO:0000256" key="6">
    <source>
        <dbReference type="ARBA" id="ARBA00022692"/>
    </source>
</evidence>
<evidence type="ECO:0000256" key="7">
    <source>
        <dbReference type="ARBA" id="ARBA00022741"/>
    </source>
</evidence>
<dbReference type="InterPro" id="IPR042099">
    <property type="entry name" value="ANL_N_sf"/>
</dbReference>
<keyword evidence="5" id="KW-0436">Ligase</keyword>
<evidence type="ECO:0000256" key="15">
    <source>
        <dbReference type="ARBA" id="ARBA00036527"/>
    </source>
</evidence>
<keyword evidence="13" id="KW-0576">Peroxisome</keyword>
<dbReference type="InterPro" id="IPR000873">
    <property type="entry name" value="AMP-dep_synth/lig_dom"/>
</dbReference>
<keyword evidence="3" id="KW-0813">Transport</keyword>
<name>A0A9P0E5A0_NEZVI</name>
<dbReference type="PANTHER" id="PTHR43107:SF15">
    <property type="entry name" value="FATTY ACID TRANSPORT PROTEIN 3, ISOFORM A"/>
    <property type="match status" value="1"/>
</dbReference>
<keyword evidence="8" id="KW-0276">Fatty acid metabolism</keyword>
<dbReference type="GO" id="GO:0005324">
    <property type="term" value="F:long-chain fatty acid transmembrane transporter activity"/>
    <property type="evidence" value="ECO:0007669"/>
    <property type="project" value="TreeGrafter"/>
</dbReference>
<dbReference type="GO" id="GO:0005886">
    <property type="term" value="C:plasma membrane"/>
    <property type="evidence" value="ECO:0007669"/>
    <property type="project" value="UniProtKB-SubCell"/>
</dbReference>
<evidence type="ECO:0000256" key="10">
    <source>
        <dbReference type="ARBA" id="ARBA00022989"/>
    </source>
</evidence>
<comment type="similarity">
    <text evidence="2">Belongs to the ATP-dependent AMP-binding enzyme family.</text>
</comment>
<comment type="function">
    <text evidence="19">Acyl-CoA synthetase required for both the import of long chain fatty acids (LCFAs) (C14-C18) and the activation very long chain fatty acids (VLCFAs) (C20-C26) by esterification of the fatty acids into metabolically active CoA-thioesters for subsequent degradation or incorporation into phospholipids. The transport and fatty acyl-CoA synthetase activities are genetically separable and are thus independent activities. Esterifies VLCFAs in the peroxisome matrix. The VLCFAs are actively transported into peroxisomes by a PXA1-PXA2 heterodimeric transporter in the peroxisomal membrane.</text>
</comment>
<dbReference type="GO" id="GO:0005778">
    <property type="term" value="C:peroxisomal membrane"/>
    <property type="evidence" value="ECO:0007669"/>
    <property type="project" value="UniProtKB-SubCell"/>
</dbReference>
<evidence type="ECO:0000313" key="25">
    <source>
        <dbReference type="Proteomes" id="UP001152798"/>
    </source>
</evidence>
<dbReference type="NCBIfam" id="NF006134">
    <property type="entry name" value="PRK08279.1"/>
    <property type="match status" value="1"/>
</dbReference>
<evidence type="ECO:0000256" key="12">
    <source>
        <dbReference type="ARBA" id="ARBA00023136"/>
    </source>
</evidence>
<evidence type="ECO:0000256" key="5">
    <source>
        <dbReference type="ARBA" id="ARBA00022598"/>
    </source>
</evidence>
<reference evidence="24" key="1">
    <citation type="submission" date="2022-01" db="EMBL/GenBank/DDBJ databases">
        <authorList>
            <person name="King R."/>
        </authorList>
    </citation>
    <scope>NUCLEOTIDE SEQUENCE</scope>
</reference>
<proteinExistence type="inferred from homology"/>
<keyword evidence="7" id="KW-0547">Nucleotide-binding</keyword>
<keyword evidence="6" id="KW-0812">Transmembrane</keyword>
<feature type="domain" description="AMP-dependent synthetase/ligase" evidence="22">
    <location>
        <begin position="65"/>
        <end position="384"/>
    </location>
</feature>
<keyword evidence="12" id="KW-0472">Membrane</keyword>
<dbReference type="EMBL" id="OV725077">
    <property type="protein sequence ID" value="CAH1391130.1"/>
    <property type="molecule type" value="Genomic_DNA"/>
</dbReference>
<dbReference type="FunFam" id="3.30.300.30:FF:000002">
    <property type="entry name" value="Long-chain fatty acid transport protein 1"/>
    <property type="match status" value="1"/>
</dbReference>
<dbReference type="Proteomes" id="UP001152798">
    <property type="component" value="Chromosome 1"/>
</dbReference>
<evidence type="ECO:0000256" key="18">
    <source>
        <dbReference type="ARBA" id="ARBA00048666"/>
    </source>
</evidence>
<dbReference type="FunFam" id="3.40.50.12780:FF:000019">
    <property type="entry name" value="Long-chain fatty acid transporter"/>
    <property type="match status" value="1"/>
</dbReference>
<evidence type="ECO:0000256" key="20">
    <source>
        <dbReference type="ARBA" id="ARBA00068795"/>
    </source>
</evidence>
<dbReference type="InterPro" id="IPR045851">
    <property type="entry name" value="AMP-bd_C_sf"/>
</dbReference>
<dbReference type="InterPro" id="IPR025110">
    <property type="entry name" value="AMP-bd_C"/>
</dbReference>
<dbReference type="GO" id="GO:0044539">
    <property type="term" value="P:long-chain fatty acid import into cell"/>
    <property type="evidence" value="ECO:0007669"/>
    <property type="project" value="TreeGrafter"/>
</dbReference>
<gene>
    <name evidence="24" type="ORF">NEZAVI_LOCUS2209</name>
</gene>
<protein>
    <recommendedName>
        <fullName evidence="20">Very long-chain fatty acid transport protein</fullName>
        <ecNumber evidence="14">6.2.1.3</ecNumber>
    </recommendedName>
    <alternativeName>
        <fullName evidence="16">Long-chain-fatty-acid--CoA ligase</fullName>
    </alternativeName>
    <alternativeName>
        <fullName evidence="21">Very-long-chain acyl-CoA synthetase</fullName>
    </alternativeName>
</protein>
<dbReference type="EC" id="6.2.1.3" evidence="14"/>
<evidence type="ECO:0000256" key="14">
    <source>
        <dbReference type="ARBA" id="ARBA00026121"/>
    </source>
</evidence>
<dbReference type="InterPro" id="IPR020845">
    <property type="entry name" value="AMP-binding_CS"/>
</dbReference>
<evidence type="ECO:0000256" key="2">
    <source>
        <dbReference type="ARBA" id="ARBA00006432"/>
    </source>
</evidence>
<keyword evidence="8" id="KW-0443">Lipid metabolism</keyword>
<dbReference type="OrthoDB" id="288590at2759"/>
<dbReference type="PROSITE" id="PS00455">
    <property type="entry name" value="AMP_BINDING"/>
    <property type="match status" value="1"/>
</dbReference>
<evidence type="ECO:0000259" key="23">
    <source>
        <dbReference type="Pfam" id="PF13193"/>
    </source>
</evidence>
<dbReference type="Gene3D" id="3.40.50.12780">
    <property type="entry name" value="N-terminal domain of ligase-like"/>
    <property type="match status" value="1"/>
</dbReference>
<dbReference type="GO" id="GO:0005524">
    <property type="term" value="F:ATP binding"/>
    <property type="evidence" value="ECO:0007669"/>
    <property type="project" value="UniProtKB-KW"/>
</dbReference>
<dbReference type="Pfam" id="PF13193">
    <property type="entry name" value="AMP-binding_C"/>
    <property type="match status" value="1"/>
</dbReference>
<evidence type="ECO:0000256" key="13">
    <source>
        <dbReference type="ARBA" id="ARBA00023140"/>
    </source>
</evidence>
<dbReference type="SUPFAM" id="SSF56801">
    <property type="entry name" value="Acetyl-CoA synthetase-like"/>
    <property type="match status" value="1"/>
</dbReference>
<evidence type="ECO:0000256" key="21">
    <source>
        <dbReference type="ARBA" id="ARBA00078285"/>
    </source>
</evidence>